<keyword evidence="3 4" id="KW-0687">Ribonucleoprotein</keyword>
<dbReference type="PANTHER" id="PTHR12220">
    <property type="entry name" value="50S/60S RIBOSOMAL PROTEIN L16"/>
    <property type="match status" value="1"/>
</dbReference>
<dbReference type="GO" id="GO:0032543">
    <property type="term" value="P:mitochondrial translation"/>
    <property type="evidence" value="ECO:0007669"/>
    <property type="project" value="TreeGrafter"/>
</dbReference>
<dbReference type="GO" id="GO:0005762">
    <property type="term" value="C:mitochondrial large ribosomal subunit"/>
    <property type="evidence" value="ECO:0007669"/>
    <property type="project" value="TreeGrafter"/>
</dbReference>
<dbReference type="GO" id="GO:0003735">
    <property type="term" value="F:structural constituent of ribosome"/>
    <property type="evidence" value="ECO:0007669"/>
    <property type="project" value="InterPro"/>
</dbReference>
<dbReference type="EMBL" id="MH281622">
    <property type="protein sequence ID" value="AYR06607.1"/>
    <property type="molecule type" value="Genomic_DNA"/>
</dbReference>
<protein>
    <submittedName>
        <fullName evidence="5">Ribosomal protein L16</fullName>
    </submittedName>
</protein>
<dbReference type="SUPFAM" id="SSF54686">
    <property type="entry name" value="Ribosomal protein L16p/L10e"/>
    <property type="match status" value="1"/>
</dbReference>
<evidence type="ECO:0000313" key="5">
    <source>
        <dbReference type="EMBL" id="AYR06607.1"/>
    </source>
</evidence>
<gene>
    <name evidence="5" type="primary">rpl16</name>
</gene>
<proteinExistence type="inferred from homology"/>
<organism evidence="5">
    <name type="scientific">Renouxia sp</name>
    <dbReference type="NCBI Taxonomy" id="2485823"/>
    <lineage>
        <taxon>Eukaryota</taxon>
        <taxon>Rhodophyta</taxon>
        <taxon>Florideophyceae</taxon>
        <taxon>Corallinophycidae</taxon>
        <taxon>Rhodogorgonales</taxon>
        <taxon>Rhodogorgonaceae</taxon>
        <taxon>Renouxia</taxon>
    </lineage>
</organism>
<geneLocation type="mitochondrion" evidence="5"/>
<comment type="similarity">
    <text evidence="1 4">Belongs to the universal ribosomal protein uL16 family.</text>
</comment>
<keyword evidence="5" id="KW-0496">Mitochondrion</keyword>
<dbReference type="InterPro" id="IPR036920">
    <property type="entry name" value="Ribosomal_uL16_sf"/>
</dbReference>
<dbReference type="CDD" id="cd01433">
    <property type="entry name" value="Ribosomal_L16_L10e"/>
    <property type="match status" value="1"/>
</dbReference>
<evidence type="ECO:0000256" key="2">
    <source>
        <dbReference type="ARBA" id="ARBA00022980"/>
    </source>
</evidence>
<dbReference type="PANTHER" id="PTHR12220:SF13">
    <property type="entry name" value="LARGE RIBOSOMAL SUBUNIT PROTEIN UL16M"/>
    <property type="match status" value="1"/>
</dbReference>
<sequence length="135" mass="15402">MIKKLHNSYPLSLTYSKHVLKFGIIGFKAMSSECLTKEQLDSVTWILKKKLKSLINNKTPKVWSLILLNRTLTCLSAESRMGKGKGTVYTQAFFVKPGFILFEFSNISKSQALEILKFIKKRIPIKMSLICKVTL</sequence>
<dbReference type="InterPro" id="IPR000114">
    <property type="entry name" value="Ribosomal_uL16_bact-type"/>
</dbReference>
<evidence type="ECO:0000256" key="4">
    <source>
        <dbReference type="RuleBase" id="RU004413"/>
    </source>
</evidence>
<evidence type="ECO:0000256" key="3">
    <source>
        <dbReference type="ARBA" id="ARBA00023274"/>
    </source>
</evidence>
<dbReference type="AlphaFoldDB" id="A0A3G3MID6"/>
<dbReference type="InterPro" id="IPR016180">
    <property type="entry name" value="Ribosomal_uL16_dom"/>
</dbReference>
<dbReference type="InterPro" id="IPR047873">
    <property type="entry name" value="Ribosomal_uL16"/>
</dbReference>
<reference evidence="5" key="1">
    <citation type="journal article" date="2018" name="Genome Biol. Evol.">
        <title>Mitochondrial and Plastid Genomes from Coralline Red Algae Provide Insights into the Incongruent Evolutionary Histories of Organelles.</title>
        <authorList>
            <person name="Lee J."/>
            <person name="Song H.J."/>
            <person name="In Park S."/>
            <person name="Lee Y.M."/>
            <person name="Jeong S.Y."/>
            <person name="Oh Cho T."/>
            <person name="Kim J.H."/>
            <person name="Choi H.G."/>
            <person name="Choi C.G."/>
            <person name="Nelson W.A."/>
            <person name="Fredericq S."/>
            <person name="Bhattacharya D."/>
            <person name="Su Yoon H."/>
        </authorList>
    </citation>
    <scope>NUCLEOTIDE SEQUENCE</scope>
</reference>
<dbReference type="Pfam" id="PF00252">
    <property type="entry name" value="Ribosomal_L16"/>
    <property type="match status" value="1"/>
</dbReference>
<accession>A0A3G3MID6</accession>
<dbReference type="GO" id="GO:0019843">
    <property type="term" value="F:rRNA binding"/>
    <property type="evidence" value="ECO:0007669"/>
    <property type="project" value="InterPro"/>
</dbReference>
<name>A0A3G3MID6_9FLOR</name>
<evidence type="ECO:0000256" key="1">
    <source>
        <dbReference type="ARBA" id="ARBA00008931"/>
    </source>
</evidence>
<keyword evidence="2 4" id="KW-0689">Ribosomal protein</keyword>
<dbReference type="PRINTS" id="PR00060">
    <property type="entry name" value="RIBOSOMALL16"/>
</dbReference>
<dbReference type="Gene3D" id="3.90.1170.10">
    <property type="entry name" value="Ribosomal protein L10e/L16"/>
    <property type="match status" value="1"/>
</dbReference>